<name>E6QME3_9ZZZZ</name>
<accession>E6QME3</accession>
<gene>
    <name evidence="1" type="ORF">CARN6_1875</name>
</gene>
<proteinExistence type="predicted"/>
<sequence>MTYDCAWKLDQGRDVRLEISMIKSYEPSISQAISQAGDR</sequence>
<dbReference type="EMBL" id="CABQ01000214">
    <property type="protein sequence ID" value="CBI08414.1"/>
    <property type="molecule type" value="Genomic_DNA"/>
</dbReference>
<dbReference type="AlphaFoldDB" id="E6QME3"/>
<reference evidence="1" key="1">
    <citation type="submission" date="2009-10" db="EMBL/GenBank/DDBJ databases">
        <title>Diversity of trophic interactions inside an arsenic-rich microbial ecosystem.</title>
        <authorList>
            <person name="Bertin P.N."/>
            <person name="Heinrich-Salmeron A."/>
            <person name="Pelletier E."/>
            <person name="Goulhen-Chollet F."/>
            <person name="Arsene-Ploetze F."/>
            <person name="Gallien S."/>
            <person name="Calteau A."/>
            <person name="Vallenet D."/>
            <person name="Casiot C."/>
            <person name="Chane-Woon-Ming B."/>
            <person name="Giloteaux L."/>
            <person name="Barakat M."/>
            <person name="Bonnefoy V."/>
            <person name="Bruneel O."/>
            <person name="Chandler M."/>
            <person name="Cleiss J."/>
            <person name="Duran R."/>
            <person name="Elbaz-Poulichet F."/>
            <person name="Fonknechten N."/>
            <person name="Lauga B."/>
            <person name="Mornico D."/>
            <person name="Ortet P."/>
            <person name="Schaeffer C."/>
            <person name="Siguier P."/>
            <person name="Alexander Thil Smith A."/>
            <person name="Van Dorsselaer A."/>
            <person name="Weissenbach J."/>
            <person name="Medigue C."/>
            <person name="Le Paslier D."/>
        </authorList>
    </citation>
    <scope>NUCLEOTIDE SEQUENCE</scope>
</reference>
<comment type="caution">
    <text evidence="1">The sequence shown here is derived from an EMBL/GenBank/DDBJ whole genome shotgun (WGS) entry which is preliminary data.</text>
</comment>
<protein>
    <submittedName>
        <fullName evidence="1">Uncharacterized protein</fullName>
    </submittedName>
</protein>
<evidence type="ECO:0000313" key="1">
    <source>
        <dbReference type="EMBL" id="CBI08414.1"/>
    </source>
</evidence>
<organism evidence="1">
    <name type="scientific">mine drainage metagenome</name>
    <dbReference type="NCBI Taxonomy" id="410659"/>
    <lineage>
        <taxon>unclassified sequences</taxon>
        <taxon>metagenomes</taxon>
        <taxon>ecological metagenomes</taxon>
    </lineage>
</organism>